<protein>
    <recommendedName>
        <fullName evidence="2">UPF0178 protein ENX03_02255</fullName>
    </recommendedName>
</protein>
<reference evidence="3" key="1">
    <citation type="journal article" date="2020" name="mSystems">
        <title>Genome- and Community-Level Interaction Insights into Carbon Utilization and Element Cycling Functions of Hydrothermarchaeota in Hydrothermal Sediment.</title>
        <authorList>
            <person name="Zhou Z."/>
            <person name="Liu Y."/>
            <person name="Xu W."/>
            <person name="Pan J."/>
            <person name="Luo Z.H."/>
            <person name="Li M."/>
        </authorList>
    </citation>
    <scope>NUCLEOTIDE SEQUENCE [LARGE SCALE GENOMIC DNA]</scope>
    <source>
        <strain evidence="3">SpSt-902</strain>
    </source>
</reference>
<dbReference type="InterPro" id="IPR003791">
    <property type="entry name" value="UPF0178"/>
</dbReference>
<gene>
    <name evidence="3" type="ORF">ENX03_02255</name>
</gene>
<comment type="caution">
    <text evidence="3">The sequence shown here is derived from an EMBL/GenBank/DDBJ whole genome shotgun (WGS) entry which is preliminary data.</text>
</comment>
<evidence type="ECO:0000313" key="3">
    <source>
        <dbReference type="EMBL" id="HFT92763.1"/>
    </source>
</evidence>
<evidence type="ECO:0000256" key="2">
    <source>
        <dbReference type="HAMAP-Rule" id="MF_00489"/>
    </source>
</evidence>
<dbReference type="AlphaFoldDB" id="A0A7C3LUE7"/>
<sequence>MTIWVDADACPKPVKEILFRVAVRDGIRVIFVANQRLRVPSSPHIGSIQVPAGFDVADREIARLAQRGDLVISADIPLASTVVNNGCLVLGPRGDIYDTSNVQEALTSRNFMDEIRGAGTQTGGPRPFTRSDHERFSNSLARILSGRHSPGDEGWD</sequence>
<dbReference type="EMBL" id="DTMM01000041">
    <property type="protein sequence ID" value="HFT92763.1"/>
    <property type="molecule type" value="Genomic_DNA"/>
</dbReference>
<dbReference type="CDD" id="cd18720">
    <property type="entry name" value="PIN_YqxD-like"/>
    <property type="match status" value="1"/>
</dbReference>
<name>A0A7C3LUE7_9BACT</name>
<dbReference type="HAMAP" id="MF_00489">
    <property type="entry name" value="UPF0178"/>
    <property type="match status" value="1"/>
</dbReference>
<comment type="similarity">
    <text evidence="1 2">Belongs to the UPF0178 family.</text>
</comment>
<accession>A0A7C3LUE7</accession>
<dbReference type="PANTHER" id="PTHR35146:SF1">
    <property type="entry name" value="UPF0178 PROTEIN YAII"/>
    <property type="match status" value="1"/>
</dbReference>
<proteinExistence type="inferred from homology"/>
<dbReference type="PANTHER" id="PTHR35146">
    <property type="entry name" value="UPF0178 PROTEIN YAII"/>
    <property type="match status" value="1"/>
</dbReference>
<dbReference type="NCBIfam" id="NF001095">
    <property type="entry name" value="PRK00124.1"/>
    <property type="match status" value="1"/>
</dbReference>
<organism evidence="3">
    <name type="scientific">Leptospirillum ferriphilum</name>
    <dbReference type="NCBI Taxonomy" id="178606"/>
    <lineage>
        <taxon>Bacteria</taxon>
        <taxon>Pseudomonadati</taxon>
        <taxon>Nitrospirota</taxon>
        <taxon>Nitrospiria</taxon>
        <taxon>Nitrospirales</taxon>
        <taxon>Nitrospiraceae</taxon>
        <taxon>Leptospirillum</taxon>
    </lineage>
</organism>
<dbReference type="Pfam" id="PF02639">
    <property type="entry name" value="DUF188"/>
    <property type="match status" value="1"/>
</dbReference>
<evidence type="ECO:0000256" key="1">
    <source>
        <dbReference type="ARBA" id="ARBA00008522"/>
    </source>
</evidence>